<proteinExistence type="predicted"/>
<dbReference type="SUPFAM" id="SSF102405">
    <property type="entry name" value="MCP/YpsA-like"/>
    <property type="match status" value="1"/>
</dbReference>
<gene>
    <name evidence="1" type="ORF">GCM10010319_05350</name>
</gene>
<protein>
    <submittedName>
        <fullName evidence="1">Uncharacterized protein</fullName>
    </submittedName>
</protein>
<sequence>MRIGITGHRGLPDDVERLVRQQLVEAVSARTPEDLVGVSCIADGPDAWFAQAVLDHGGRIEVVVPAEGYRNGLPDWHHETYDELLRRASDVHRTGIEESDSQAHMAGSELLIALVDEVLAVWDGRPARGYGGTADVVAHAIRTGVPVRVLWPDNASRD</sequence>
<reference evidence="1 2" key="1">
    <citation type="journal article" date="2019" name="Int. J. Syst. Evol. Microbiol.">
        <title>The Global Catalogue of Microorganisms (GCM) 10K type strain sequencing project: providing services to taxonomists for standard genome sequencing and annotation.</title>
        <authorList>
            <consortium name="The Broad Institute Genomics Platform"/>
            <consortium name="The Broad Institute Genome Sequencing Center for Infectious Disease"/>
            <person name="Wu L."/>
            <person name="Ma J."/>
        </authorList>
    </citation>
    <scope>NUCLEOTIDE SEQUENCE [LARGE SCALE GENOMIC DNA]</scope>
    <source>
        <strain evidence="1 2">JCM 4565</strain>
    </source>
</reference>
<dbReference type="EMBL" id="BAAABW010000002">
    <property type="protein sequence ID" value="GAA0332329.1"/>
    <property type="molecule type" value="Genomic_DNA"/>
</dbReference>
<comment type="caution">
    <text evidence="1">The sequence shown here is derived from an EMBL/GenBank/DDBJ whole genome shotgun (WGS) entry which is preliminary data.</text>
</comment>
<accession>A0ABN0WC08</accession>
<keyword evidence="2" id="KW-1185">Reference proteome</keyword>
<dbReference type="RefSeq" id="WP_344115619.1">
    <property type="nucleotide sequence ID" value="NZ_BAAABW010000002.1"/>
</dbReference>
<dbReference type="Gene3D" id="3.40.50.450">
    <property type="match status" value="1"/>
</dbReference>
<evidence type="ECO:0000313" key="1">
    <source>
        <dbReference type="EMBL" id="GAA0332329.1"/>
    </source>
</evidence>
<organism evidence="1 2">
    <name type="scientific">Streptomyces blastmyceticus</name>
    <dbReference type="NCBI Taxonomy" id="68180"/>
    <lineage>
        <taxon>Bacteria</taxon>
        <taxon>Bacillati</taxon>
        <taxon>Actinomycetota</taxon>
        <taxon>Actinomycetes</taxon>
        <taxon>Kitasatosporales</taxon>
        <taxon>Streptomycetaceae</taxon>
        <taxon>Streptomyces</taxon>
    </lineage>
</organism>
<name>A0ABN0WC08_9ACTN</name>
<dbReference type="Proteomes" id="UP001500063">
    <property type="component" value="Unassembled WGS sequence"/>
</dbReference>
<evidence type="ECO:0000313" key="2">
    <source>
        <dbReference type="Proteomes" id="UP001500063"/>
    </source>
</evidence>